<dbReference type="AlphaFoldDB" id="A0A8S9R7F4"/>
<evidence type="ECO:0000313" key="2">
    <source>
        <dbReference type="Proteomes" id="UP000712600"/>
    </source>
</evidence>
<dbReference type="Proteomes" id="UP000712600">
    <property type="component" value="Unassembled WGS sequence"/>
</dbReference>
<organism evidence="1 2">
    <name type="scientific">Brassica cretica</name>
    <name type="common">Mustard</name>
    <dbReference type="NCBI Taxonomy" id="69181"/>
    <lineage>
        <taxon>Eukaryota</taxon>
        <taxon>Viridiplantae</taxon>
        <taxon>Streptophyta</taxon>
        <taxon>Embryophyta</taxon>
        <taxon>Tracheophyta</taxon>
        <taxon>Spermatophyta</taxon>
        <taxon>Magnoliopsida</taxon>
        <taxon>eudicotyledons</taxon>
        <taxon>Gunneridae</taxon>
        <taxon>Pentapetalae</taxon>
        <taxon>rosids</taxon>
        <taxon>malvids</taxon>
        <taxon>Brassicales</taxon>
        <taxon>Brassicaceae</taxon>
        <taxon>Brassiceae</taxon>
        <taxon>Brassica</taxon>
    </lineage>
</organism>
<sequence>MDISSRHWKNLGNKLFTHSLTPSFITSSAINNGARTGSASGPMIPQHHFLFTVLPWNSFK</sequence>
<evidence type="ECO:0000313" key="1">
    <source>
        <dbReference type="EMBL" id="KAF3558871.1"/>
    </source>
</evidence>
<gene>
    <name evidence="1" type="ORF">F2Q69_00016734</name>
</gene>
<reference evidence="1" key="1">
    <citation type="submission" date="2019-12" db="EMBL/GenBank/DDBJ databases">
        <title>Genome sequencing and annotation of Brassica cretica.</title>
        <authorList>
            <person name="Studholme D.J."/>
            <person name="Sarris P."/>
        </authorList>
    </citation>
    <scope>NUCLEOTIDE SEQUENCE</scope>
    <source>
        <strain evidence="1">PFS-109/04</strain>
        <tissue evidence="1">Leaf</tissue>
    </source>
</reference>
<accession>A0A8S9R7F4</accession>
<protein>
    <submittedName>
        <fullName evidence="1">Uncharacterized protein</fullName>
    </submittedName>
</protein>
<dbReference type="EMBL" id="QGKX02000996">
    <property type="protein sequence ID" value="KAF3558871.1"/>
    <property type="molecule type" value="Genomic_DNA"/>
</dbReference>
<comment type="caution">
    <text evidence="1">The sequence shown here is derived from an EMBL/GenBank/DDBJ whole genome shotgun (WGS) entry which is preliminary data.</text>
</comment>
<proteinExistence type="predicted"/>
<name>A0A8S9R7F4_BRACR</name>